<dbReference type="Proteomes" id="UP000886998">
    <property type="component" value="Unassembled WGS sequence"/>
</dbReference>
<keyword evidence="3" id="KW-1185">Reference proteome</keyword>
<dbReference type="EMBL" id="BMAV01027000">
    <property type="protein sequence ID" value="GFS55133.1"/>
    <property type="molecule type" value="Genomic_DNA"/>
</dbReference>
<comment type="caution">
    <text evidence="2">The sequence shown here is derived from an EMBL/GenBank/DDBJ whole genome shotgun (WGS) entry which is preliminary data.</text>
</comment>
<dbReference type="OrthoDB" id="6486427at2759"/>
<accession>A0A8X6MIG2</accession>
<evidence type="ECO:0000256" key="1">
    <source>
        <dbReference type="SAM" id="MobiDB-lite"/>
    </source>
</evidence>
<reference evidence="2" key="1">
    <citation type="submission" date="2020-08" db="EMBL/GenBank/DDBJ databases">
        <title>Multicomponent nature underlies the extraordinary mechanical properties of spider dragline silk.</title>
        <authorList>
            <person name="Kono N."/>
            <person name="Nakamura H."/>
            <person name="Mori M."/>
            <person name="Yoshida Y."/>
            <person name="Ohtoshi R."/>
            <person name="Malay A.D."/>
            <person name="Moran D.A.P."/>
            <person name="Tomita M."/>
            <person name="Numata K."/>
            <person name="Arakawa K."/>
        </authorList>
    </citation>
    <scope>NUCLEOTIDE SEQUENCE</scope>
</reference>
<name>A0A8X6MIG2_9ARAC</name>
<protein>
    <submittedName>
        <fullName evidence="2">DDE_Tnp_1_7 domain-containing protein</fullName>
    </submittedName>
</protein>
<evidence type="ECO:0000313" key="2">
    <source>
        <dbReference type="EMBL" id="GFS55133.1"/>
    </source>
</evidence>
<gene>
    <name evidence="2" type="primary">AVEN_181051_1</name>
    <name evidence="2" type="ORF">TNIN_185571</name>
</gene>
<evidence type="ECO:0000313" key="3">
    <source>
        <dbReference type="Proteomes" id="UP000886998"/>
    </source>
</evidence>
<proteinExistence type="predicted"/>
<organism evidence="2 3">
    <name type="scientific">Trichonephila inaurata madagascariensis</name>
    <dbReference type="NCBI Taxonomy" id="2747483"/>
    <lineage>
        <taxon>Eukaryota</taxon>
        <taxon>Metazoa</taxon>
        <taxon>Ecdysozoa</taxon>
        <taxon>Arthropoda</taxon>
        <taxon>Chelicerata</taxon>
        <taxon>Arachnida</taxon>
        <taxon>Araneae</taxon>
        <taxon>Araneomorphae</taxon>
        <taxon>Entelegynae</taxon>
        <taxon>Araneoidea</taxon>
        <taxon>Nephilidae</taxon>
        <taxon>Trichonephila</taxon>
        <taxon>Trichonephila inaurata</taxon>
    </lineage>
</organism>
<feature type="region of interest" description="Disordered" evidence="1">
    <location>
        <begin position="186"/>
        <end position="206"/>
    </location>
</feature>
<sequence length="251" mass="28677">MYNFQKKRVRERYLLSLNSEKNAWIYSGKKKLKPIGSLKFSNPFSYAFGWKPPGIPNVQQESPFLLWHSVRFVDGLLIPGAKAVSNATPVEAPFPLLDEDKEEDDEPYGRLLLEIGASLALFLESMIMAERRVKWTVRVILHLIDFTCRVHGSRTEIGEPKKDILYYFAFRLSIANTLIHGLLKKPSPTPSLAEDENDEPPPKRRVTTCIPHQAAHNNEARDMPEMVGDRNHRSRCRNEKCSALTTVQCTD</sequence>
<dbReference type="AlphaFoldDB" id="A0A8X6MIG2"/>